<evidence type="ECO:0000259" key="10">
    <source>
        <dbReference type="PROSITE" id="PS50109"/>
    </source>
</evidence>
<evidence type="ECO:0000259" key="11">
    <source>
        <dbReference type="PROSITE" id="PS50110"/>
    </source>
</evidence>
<dbReference type="EMBL" id="BSEV01000034">
    <property type="protein sequence ID" value="GLK14581.1"/>
    <property type="molecule type" value="Genomic_DNA"/>
</dbReference>
<dbReference type="PROSITE" id="PS50109">
    <property type="entry name" value="HIS_KIN"/>
    <property type="match status" value="1"/>
</dbReference>
<dbReference type="InterPro" id="IPR036890">
    <property type="entry name" value="HATPase_C_sf"/>
</dbReference>
<dbReference type="GO" id="GO:0005886">
    <property type="term" value="C:plasma membrane"/>
    <property type="evidence" value="ECO:0007669"/>
    <property type="project" value="UniProtKB-SubCell"/>
</dbReference>
<dbReference type="InterPro" id="IPR004358">
    <property type="entry name" value="Sig_transdc_His_kin-like_C"/>
</dbReference>
<dbReference type="SMART" id="SM00331">
    <property type="entry name" value="PP2C_SIG"/>
    <property type="match status" value="1"/>
</dbReference>
<reference evidence="12" key="1">
    <citation type="journal article" date="2014" name="Int. J. Syst. Evol. Microbiol.">
        <title>Complete genome sequence of Corynebacterium casei LMG S-19264T (=DSM 44701T), isolated from a smear-ripened cheese.</title>
        <authorList>
            <consortium name="US DOE Joint Genome Institute (JGI-PGF)"/>
            <person name="Walter F."/>
            <person name="Albersmeier A."/>
            <person name="Kalinowski J."/>
            <person name="Ruckert C."/>
        </authorList>
    </citation>
    <scope>NUCLEOTIDE SEQUENCE</scope>
    <source>
        <strain evidence="12">VKM Ac-2007</strain>
    </source>
</reference>
<dbReference type="EC" id="2.7.13.3" evidence="3"/>
<dbReference type="CDD" id="cd17574">
    <property type="entry name" value="REC_OmpR"/>
    <property type="match status" value="1"/>
</dbReference>
<organism evidence="12 13">
    <name type="scientific">Streptosporangium carneum</name>
    <dbReference type="NCBI Taxonomy" id="47481"/>
    <lineage>
        <taxon>Bacteria</taxon>
        <taxon>Bacillati</taxon>
        <taxon>Actinomycetota</taxon>
        <taxon>Actinomycetes</taxon>
        <taxon>Streptosporangiales</taxon>
        <taxon>Streptosporangiaceae</taxon>
        <taxon>Streptosporangium</taxon>
    </lineage>
</organism>
<dbReference type="InterPro" id="IPR001789">
    <property type="entry name" value="Sig_transdc_resp-reg_receiver"/>
</dbReference>
<protein>
    <recommendedName>
        <fullName evidence="3">histidine kinase</fullName>
        <ecNumber evidence="3">2.7.13.3</ecNumber>
    </recommendedName>
</protein>
<accession>A0A9W6I9H9</accession>
<reference evidence="12" key="2">
    <citation type="submission" date="2023-01" db="EMBL/GenBank/DDBJ databases">
        <authorList>
            <person name="Sun Q."/>
            <person name="Evtushenko L."/>
        </authorList>
    </citation>
    <scope>NUCLEOTIDE SEQUENCE</scope>
    <source>
        <strain evidence="12">VKM Ac-2007</strain>
    </source>
</reference>
<feature type="modified residue" description="4-aspartylphosphate" evidence="8">
    <location>
        <position position="637"/>
    </location>
</feature>
<sequence length="1038" mass="111515">MRKGSPASGGEMGGRIREHDWSATPLGPIDRWPEPLRSAVDIALSSRAQIVMFWGAEYTALYNDPYIPTIGAKHPAALGRPAEENWSELWDVLGPLLDRVRQTGEPFWAQDHPFLLDRHGFVEETYFDVSYGPVHLEDGAVGGVLCLVSETTGRVLSERRMRAVSLLNAATSGTPTRHEVAKAAMSALAEARADVPFGLVYLLGDDGDLRLAVPHPTAPERMSTADGLPGTTTAASATTTPGERFGLPGTVVVLPVTGATGLQGLLVCGVNPRLRLDGPYQEFFELLAVGVSRAMTSAETYERERLEARTLAELDSAKTAFFAAVNHELRTPLTLILGPLEELLSAPSLGPEQQDVVRTARRNALRLLTLVNDVLDFTSLDSGLPNARYQPTDLAAQTAELASVFRSSFESAGLFLRLEAAPLPEPVHLDRRMWERVVFNLLSNALKHTFTGGVTVGVEHGEGRAVVTVSDTGVGIAEHELPNLFQRFHRVTGSPSRSHEGTGIGLALVRELVTLHGGLVKVDSALGGGTTFTITLPYGSAHLPQDRLGEAATPYERGPAETASWLPEPDDPGARSSAAVSVDGPAAERIIVADDNADLRDYLVRLLSPHWAVTAVPDGVSALEAARERPVDLVVADVMMPGMDGLELVRRLRADSVTRSVPIMLLSARAGKEESLTGLIAGADEYLVKPFSARELLTRVRGLLRLAAVRSRHNRRLRELTEAALALNEASSEREVLELAEKYGRLLTDAPEAAVTVTPRGNLLVEPVGVAPAHDIAGGTVDTVLGQLSQLASARMRDLQQLELEHRLATTLQLALLPEVPEIDGASIVGRYLPGNDEASVGGDWYDVIRVPCGEVVLVIGDIVGKGVRAAASMGQMRNALRAYALEDPDPGRILGRLNRMATGRYDRMHATVLCVRLSPAMGELSYASAGHPPILVCRADGKADYLGGALAPLVGALESTTFLTARTRLEHGDRLLLYTDGIIESRSMDILSGMARLRALTARTADLDLEAQLESLLGLVDREDNPDDVALLGFARI</sequence>
<dbReference type="SUPFAM" id="SSF81606">
    <property type="entry name" value="PP2C-like"/>
    <property type="match status" value="1"/>
</dbReference>
<dbReference type="Gene3D" id="3.60.40.10">
    <property type="entry name" value="PPM-type phosphatase domain"/>
    <property type="match status" value="1"/>
</dbReference>
<dbReference type="PANTHER" id="PTHR43547:SF2">
    <property type="entry name" value="HYBRID SIGNAL TRANSDUCTION HISTIDINE KINASE C"/>
    <property type="match status" value="1"/>
</dbReference>
<dbReference type="SUPFAM" id="SSF47384">
    <property type="entry name" value="Homodimeric domain of signal transducing histidine kinase"/>
    <property type="match status" value="1"/>
</dbReference>
<dbReference type="AlphaFoldDB" id="A0A9W6I9H9"/>
<comment type="subcellular location">
    <subcellularLocation>
        <location evidence="2">Cell membrane</location>
    </subcellularLocation>
</comment>
<feature type="region of interest" description="Disordered" evidence="9">
    <location>
        <begin position="556"/>
        <end position="579"/>
    </location>
</feature>
<keyword evidence="6" id="KW-0418">Kinase</keyword>
<dbReference type="Pfam" id="PF07228">
    <property type="entry name" value="SpoIIE"/>
    <property type="match status" value="1"/>
</dbReference>
<dbReference type="Gene3D" id="3.40.50.2300">
    <property type="match status" value="1"/>
</dbReference>
<dbReference type="Gene3D" id="3.30.565.10">
    <property type="entry name" value="Histidine kinase-like ATPase, C-terminal domain"/>
    <property type="match status" value="1"/>
</dbReference>
<evidence type="ECO:0000256" key="1">
    <source>
        <dbReference type="ARBA" id="ARBA00000085"/>
    </source>
</evidence>
<evidence type="ECO:0000256" key="6">
    <source>
        <dbReference type="ARBA" id="ARBA00022777"/>
    </source>
</evidence>
<dbReference type="Pfam" id="PF00072">
    <property type="entry name" value="Response_reg"/>
    <property type="match status" value="1"/>
</dbReference>
<dbReference type="GO" id="GO:0000155">
    <property type="term" value="F:phosphorelay sensor kinase activity"/>
    <property type="evidence" value="ECO:0007669"/>
    <property type="project" value="InterPro"/>
</dbReference>
<dbReference type="Proteomes" id="UP001143474">
    <property type="component" value="Unassembled WGS sequence"/>
</dbReference>
<keyword evidence="13" id="KW-1185">Reference proteome</keyword>
<dbReference type="InterPro" id="IPR003661">
    <property type="entry name" value="HisK_dim/P_dom"/>
</dbReference>
<feature type="domain" description="Response regulatory" evidence="11">
    <location>
        <begin position="589"/>
        <end position="704"/>
    </location>
</feature>
<name>A0A9W6I9H9_9ACTN</name>
<proteinExistence type="predicted"/>
<gene>
    <name evidence="12" type="ORF">GCM10017600_79930</name>
</gene>
<dbReference type="PRINTS" id="PR00344">
    <property type="entry name" value="BCTRLSENSOR"/>
</dbReference>
<evidence type="ECO:0000313" key="12">
    <source>
        <dbReference type="EMBL" id="GLK14581.1"/>
    </source>
</evidence>
<feature type="domain" description="Histidine kinase" evidence="10">
    <location>
        <begin position="324"/>
        <end position="540"/>
    </location>
</feature>
<keyword evidence="5" id="KW-0808">Transferase</keyword>
<dbReference type="Pfam" id="PF00512">
    <property type="entry name" value="HisKA"/>
    <property type="match status" value="1"/>
</dbReference>
<dbReference type="SMART" id="SM00387">
    <property type="entry name" value="HATPase_c"/>
    <property type="match status" value="1"/>
</dbReference>
<comment type="caution">
    <text evidence="12">The sequence shown here is derived from an EMBL/GenBank/DDBJ whole genome shotgun (WGS) entry which is preliminary data.</text>
</comment>
<dbReference type="Gene3D" id="1.10.287.130">
    <property type="match status" value="1"/>
</dbReference>
<feature type="region of interest" description="Disordered" evidence="9">
    <location>
        <begin position="1"/>
        <end position="22"/>
    </location>
</feature>
<dbReference type="SMART" id="SM00448">
    <property type="entry name" value="REC"/>
    <property type="match status" value="1"/>
</dbReference>
<comment type="catalytic activity">
    <reaction evidence="1">
        <text>ATP + protein L-histidine = ADP + protein N-phospho-L-histidine.</text>
        <dbReference type="EC" id="2.7.13.3"/>
    </reaction>
</comment>
<dbReference type="Pfam" id="PF02518">
    <property type="entry name" value="HATPase_c"/>
    <property type="match status" value="1"/>
</dbReference>
<evidence type="ECO:0000256" key="2">
    <source>
        <dbReference type="ARBA" id="ARBA00004236"/>
    </source>
</evidence>
<dbReference type="PROSITE" id="PS50110">
    <property type="entry name" value="RESPONSE_REGULATORY"/>
    <property type="match status" value="1"/>
</dbReference>
<dbReference type="InterPro" id="IPR036457">
    <property type="entry name" value="PPM-type-like_dom_sf"/>
</dbReference>
<evidence type="ECO:0000256" key="4">
    <source>
        <dbReference type="ARBA" id="ARBA00022553"/>
    </source>
</evidence>
<dbReference type="Gene3D" id="3.30.450.20">
    <property type="entry name" value="PAS domain"/>
    <property type="match status" value="1"/>
</dbReference>
<dbReference type="InterPro" id="IPR005467">
    <property type="entry name" value="His_kinase_dom"/>
</dbReference>
<dbReference type="InterPro" id="IPR011006">
    <property type="entry name" value="CheY-like_superfamily"/>
</dbReference>
<evidence type="ECO:0000256" key="5">
    <source>
        <dbReference type="ARBA" id="ARBA00022679"/>
    </source>
</evidence>
<dbReference type="CDD" id="cd00082">
    <property type="entry name" value="HisKA"/>
    <property type="match status" value="1"/>
</dbReference>
<evidence type="ECO:0000256" key="3">
    <source>
        <dbReference type="ARBA" id="ARBA00012438"/>
    </source>
</evidence>
<dbReference type="InterPro" id="IPR003594">
    <property type="entry name" value="HATPase_dom"/>
</dbReference>
<keyword evidence="7" id="KW-0902">Two-component regulatory system</keyword>
<keyword evidence="4 8" id="KW-0597">Phosphoprotein</keyword>
<dbReference type="SUPFAM" id="SSF55874">
    <property type="entry name" value="ATPase domain of HSP90 chaperone/DNA topoisomerase II/histidine kinase"/>
    <property type="match status" value="1"/>
</dbReference>
<dbReference type="PANTHER" id="PTHR43547">
    <property type="entry name" value="TWO-COMPONENT HISTIDINE KINASE"/>
    <property type="match status" value="1"/>
</dbReference>
<evidence type="ECO:0000256" key="7">
    <source>
        <dbReference type="ARBA" id="ARBA00023012"/>
    </source>
</evidence>
<dbReference type="RefSeq" id="WP_271222816.1">
    <property type="nucleotide sequence ID" value="NZ_BAAAVD010000019.1"/>
</dbReference>
<dbReference type="InterPro" id="IPR001932">
    <property type="entry name" value="PPM-type_phosphatase-like_dom"/>
</dbReference>
<dbReference type="FunFam" id="3.30.565.10:FF:000006">
    <property type="entry name" value="Sensor histidine kinase WalK"/>
    <property type="match status" value="1"/>
</dbReference>
<dbReference type="SMART" id="SM00388">
    <property type="entry name" value="HisKA"/>
    <property type="match status" value="1"/>
</dbReference>
<evidence type="ECO:0000313" key="13">
    <source>
        <dbReference type="Proteomes" id="UP001143474"/>
    </source>
</evidence>
<dbReference type="InterPro" id="IPR036097">
    <property type="entry name" value="HisK_dim/P_sf"/>
</dbReference>
<evidence type="ECO:0000256" key="8">
    <source>
        <dbReference type="PROSITE-ProRule" id="PRU00169"/>
    </source>
</evidence>
<evidence type="ECO:0000256" key="9">
    <source>
        <dbReference type="SAM" id="MobiDB-lite"/>
    </source>
</evidence>
<dbReference type="SUPFAM" id="SSF52172">
    <property type="entry name" value="CheY-like"/>
    <property type="match status" value="1"/>
</dbReference>